<comment type="similarity">
    <text evidence="1">Belongs to the transglutaminase-like superfamily. PNGase family.</text>
</comment>
<feature type="non-terminal residue" evidence="6">
    <location>
        <position position="1"/>
    </location>
</feature>
<evidence type="ECO:0000256" key="3">
    <source>
        <dbReference type="ARBA" id="ARBA00022833"/>
    </source>
</evidence>
<protein>
    <recommendedName>
        <fullName evidence="5">Transglutaminase-like domain-containing protein</fullName>
    </recommendedName>
</protein>
<evidence type="ECO:0000256" key="1">
    <source>
        <dbReference type="ARBA" id="ARBA00009390"/>
    </source>
</evidence>
<dbReference type="GeneID" id="77725457"/>
<dbReference type="SUPFAM" id="SSF49899">
    <property type="entry name" value="Concanavalin A-like lectins/glucanases"/>
    <property type="match status" value="1"/>
</dbReference>
<evidence type="ECO:0000256" key="2">
    <source>
        <dbReference type="ARBA" id="ARBA00022723"/>
    </source>
</evidence>
<dbReference type="InterPro" id="IPR038765">
    <property type="entry name" value="Papain-like_cys_pep_sf"/>
</dbReference>
<dbReference type="Gene3D" id="3.10.620.30">
    <property type="match status" value="1"/>
</dbReference>
<evidence type="ECO:0000259" key="5">
    <source>
        <dbReference type="SMART" id="SM00460"/>
    </source>
</evidence>
<dbReference type="Gene3D" id="2.60.120.200">
    <property type="match status" value="1"/>
</dbReference>
<proteinExistence type="inferred from homology"/>
<keyword evidence="3" id="KW-0862">Zinc</keyword>
<gene>
    <name evidence="6" type="ORF">MKK02DRAFT_20445</name>
</gene>
<dbReference type="GO" id="GO:0046872">
    <property type="term" value="F:metal ion binding"/>
    <property type="evidence" value="ECO:0007669"/>
    <property type="project" value="UniProtKB-KW"/>
</dbReference>
<reference evidence="6" key="1">
    <citation type="journal article" date="2022" name="G3 (Bethesda)">
        <title>High quality genome of the basidiomycete yeast Dioszegia hungarica PDD-24b-2 isolated from cloud water.</title>
        <authorList>
            <person name="Jarrige D."/>
            <person name="Haridas S."/>
            <person name="Bleykasten-Grosshans C."/>
            <person name="Joly M."/>
            <person name="Nadalig T."/>
            <person name="Sancelme M."/>
            <person name="Vuilleumier S."/>
            <person name="Grigoriev I.V."/>
            <person name="Amato P."/>
            <person name="Bringel F."/>
        </authorList>
    </citation>
    <scope>NUCLEOTIDE SEQUENCE</scope>
    <source>
        <strain evidence="6">PDD-24b-2</strain>
    </source>
</reference>
<feature type="domain" description="Transglutaminase-like" evidence="5">
    <location>
        <begin position="78"/>
        <end position="133"/>
    </location>
</feature>
<dbReference type="Pfam" id="PF01841">
    <property type="entry name" value="Transglut_core"/>
    <property type="match status" value="1"/>
</dbReference>
<dbReference type="Proteomes" id="UP001164286">
    <property type="component" value="Unassembled WGS sequence"/>
</dbReference>
<dbReference type="InterPro" id="IPR056573">
    <property type="entry name" value="Lectin_L-type_dom"/>
</dbReference>
<feature type="region of interest" description="Disordered" evidence="4">
    <location>
        <begin position="31"/>
        <end position="50"/>
    </location>
</feature>
<dbReference type="PANTHER" id="PTHR12143:SF19">
    <property type="entry name" value="PEPTIDE-N(4)-(N-ACETYL-BETA-GLUCOSAMINYL)ASPARAGINE AMIDASE"/>
    <property type="match status" value="1"/>
</dbReference>
<dbReference type="SMART" id="SM00460">
    <property type="entry name" value="TGc"/>
    <property type="match status" value="1"/>
</dbReference>
<dbReference type="SUPFAM" id="SSF54001">
    <property type="entry name" value="Cysteine proteinases"/>
    <property type="match status" value="1"/>
</dbReference>
<dbReference type="GO" id="GO:0005634">
    <property type="term" value="C:nucleus"/>
    <property type="evidence" value="ECO:0007669"/>
    <property type="project" value="TreeGrafter"/>
</dbReference>
<dbReference type="GO" id="GO:0005829">
    <property type="term" value="C:cytosol"/>
    <property type="evidence" value="ECO:0007669"/>
    <property type="project" value="TreeGrafter"/>
</dbReference>
<organism evidence="6 7">
    <name type="scientific">Dioszegia hungarica</name>
    <dbReference type="NCBI Taxonomy" id="4972"/>
    <lineage>
        <taxon>Eukaryota</taxon>
        <taxon>Fungi</taxon>
        <taxon>Dikarya</taxon>
        <taxon>Basidiomycota</taxon>
        <taxon>Agaricomycotina</taxon>
        <taxon>Tremellomycetes</taxon>
        <taxon>Tremellales</taxon>
        <taxon>Bulleribasidiaceae</taxon>
        <taxon>Dioszegia</taxon>
    </lineage>
</organism>
<dbReference type="AlphaFoldDB" id="A0AA38H0Z0"/>
<evidence type="ECO:0000256" key="4">
    <source>
        <dbReference type="SAM" id="MobiDB-lite"/>
    </source>
</evidence>
<dbReference type="InterPro" id="IPR013320">
    <property type="entry name" value="ConA-like_dom_sf"/>
</dbReference>
<dbReference type="InterPro" id="IPR050883">
    <property type="entry name" value="PNGase"/>
</dbReference>
<comment type="caution">
    <text evidence="6">The sequence shown here is derived from an EMBL/GenBank/DDBJ whole genome shotgun (WGS) entry which is preliminary data.</text>
</comment>
<evidence type="ECO:0000313" key="7">
    <source>
        <dbReference type="Proteomes" id="UP001164286"/>
    </source>
</evidence>
<dbReference type="InterPro" id="IPR002931">
    <property type="entry name" value="Transglutaminase-like"/>
</dbReference>
<evidence type="ECO:0000313" key="6">
    <source>
        <dbReference type="EMBL" id="KAI9632582.1"/>
    </source>
</evidence>
<dbReference type="GO" id="GO:0000224">
    <property type="term" value="F:peptide-N4-(N-acetyl-beta-glucosaminyl)asparagine amidase activity"/>
    <property type="evidence" value="ECO:0007669"/>
    <property type="project" value="TreeGrafter"/>
</dbReference>
<sequence length="482" mass="53673">ETDDFVLALARWFKSDYMKWIDPIPCPDCKGPTKGTGSTNPTEGERSEGGGRVELHQCVKGGCGATRRFVRYGQIRPLMRTREGRCGEWAHLFYAFLRVAGIEARYIWNSEDHVWAEYWSAAKERWVHVDPCEAAVDKPFLYEKGWGKKQSYCLAFGSRGAEDVTAVYVVDQAGCELRRQTKGWREHILAQALEQHTISLQAQRPHAELEGWDYMIRKQHEWKLDVKRRLAEAEEEELGGRVSGPEEWRKMRDEMGSDKVPRPSFSVTKLLHDLKSSDVYLFGDAVRAGSGVVLTTRSSQASGVFADVRIAQTTSFRATVTFRMFAPPGAREADGMAIVFSRDRKLGLGGYGLGYSGLGGKGDFAVETVDTYRTQDHADDPPAPHISVHSPPDAHHRNSIACTKPGQVPFLSDGRLWTLELVYDGLSRQLVGWMKGKDDASKEGKVDEIGLWEVSVPPGEGPGGDWYVGVTGSCGGLWQKVS</sequence>
<accession>A0AA38H0Z0</accession>
<keyword evidence="2" id="KW-0479">Metal-binding</keyword>
<dbReference type="CDD" id="cd01951">
    <property type="entry name" value="lectin_L-type"/>
    <property type="match status" value="1"/>
</dbReference>
<dbReference type="RefSeq" id="XP_052942359.1">
    <property type="nucleotide sequence ID" value="XM_053086256.1"/>
</dbReference>
<dbReference type="PANTHER" id="PTHR12143">
    <property type="entry name" value="PEPTIDE N-GLYCANASE PNGASE -RELATED"/>
    <property type="match status" value="1"/>
</dbReference>
<keyword evidence="7" id="KW-1185">Reference proteome</keyword>
<dbReference type="GO" id="GO:0006516">
    <property type="term" value="P:glycoprotein catabolic process"/>
    <property type="evidence" value="ECO:0007669"/>
    <property type="project" value="TreeGrafter"/>
</dbReference>
<name>A0AA38H0Z0_9TREE</name>
<dbReference type="EMBL" id="JAKWFO010000014">
    <property type="protein sequence ID" value="KAI9632582.1"/>
    <property type="molecule type" value="Genomic_DNA"/>
</dbReference>